<evidence type="ECO:0000256" key="1">
    <source>
        <dbReference type="ARBA" id="ARBA00022801"/>
    </source>
</evidence>
<feature type="short sequence motif" description="GXSXG" evidence="4">
    <location>
        <begin position="37"/>
        <end position="41"/>
    </location>
</feature>
<feature type="active site" description="Proton acceptor" evidence="4">
    <location>
        <position position="172"/>
    </location>
</feature>
<name>A0A6C2U079_PONDE</name>
<feature type="short sequence motif" description="DGA/G" evidence="4">
    <location>
        <begin position="172"/>
        <end position="174"/>
    </location>
</feature>
<dbReference type="AlphaFoldDB" id="A0A6C2U079"/>
<dbReference type="Pfam" id="PF01734">
    <property type="entry name" value="Patatin"/>
    <property type="match status" value="1"/>
</dbReference>
<keyword evidence="2 4" id="KW-0442">Lipid degradation</keyword>
<dbReference type="PANTHER" id="PTHR14226">
    <property type="entry name" value="NEUROPATHY TARGET ESTERASE/SWISS CHEESE D.MELANOGASTER"/>
    <property type="match status" value="1"/>
</dbReference>
<dbReference type="Gene3D" id="3.40.1090.10">
    <property type="entry name" value="Cytosolic phospholipase A2 catalytic domain"/>
    <property type="match status" value="1"/>
</dbReference>
<dbReference type="PANTHER" id="PTHR14226:SF76">
    <property type="entry name" value="NTE FAMILY PROTEIN RSSA"/>
    <property type="match status" value="1"/>
</dbReference>
<dbReference type="InterPro" id="IPR002641">
    <property type="entry name" value="PNPLA_dom"/>
</dbReference>
<feature type="active site" description="Nucleophile" evidence="4">
    <location>
        <position position="39"/>
    </location>
</feature>
<dbReference type="PROSITE" id="PS51635">
    <property type="entry name" value="PNPLA"/>
    <property type="match status" value="1"/>
</dbReference>
<evidence type="ECO:0000256" key="3">
    <source>
        <dbReference type="ARBA" id="ARBA00023098"/>
    </source>
</evidence>
<organism evidence="6 7">
    <name type="scientific">Pontiella desulfatans</name>
    <dbReference type="NCBI Taxonomy" id="2750659"/>
    <lineage>
        <taxon>Bacteria</taxon>
        <taxon>Pseudomonadati</taxon>
        <taxon>Kiritimatiellota</taxon>
        <taxon>Kiritimatiellia</taxon>
        <taxon>Kiritimatiellales</taxon>
        <taxon>Pontiellaceae</taxon>
        <taxon>Pontiella</taxon>
    </lineage>
</organism>
<gene>
    <name evidence="6" type="ORF">PDESU_01924</name>
</gene>
<dbReference type="GO" id="GO:0016787">
    <property type="term" value="F:hydrolase activity"/>
    <property type="evidence" value="ECO:0007669"/>
    <property type="project" value="UniProtKB-UniRule"/>
</dbReference>
<evidence type="ECO:0000256" key="4">
    <source>
        <dbReference type="PROSITE-ProRule" id="PRU01161"/>
    </source>
</evidence>
<dbReference type="InterPro" id="IPR050301">
    <property type="entry name" value="NTE"/>
</dbReference>
<dbReference type="EMBL" id="CAAHFG010000001">
    <property type="protein sequence ID" value="VGO13368.1"/>
    <property type="molecule type" value="Genomic_DNA"/>
</dbReference>
<dbReference type="GO" id="GO:0016042">
    <property type="term" value="P:lipid catabolic process"/>
    <property type="evidence" value="ECO:0007669"/>
    <property type="project" value="UniProtKB-UniRule"/>
</dbReference>
<keyword evidence="1 4" id="KW-0378">Hydrolase</keyword>
<dbReference type="RefSeq" id="WP_136078944.1">
    <property type="nucleotide sequence ID" value="NZ_CAAHFG010000001.1"/>
</dbReference>
<keyword evidence="3 4" id="KW-0443">Lipid metabolism</keyword>
<proteinExistence type="predicted"/>
<sequence length="289" mass="32362">MKKIGLALGGGGAKGFAHIPILEVFDELGIKPACITGTSIGAIMGALYASGHTGKDIADMIDHLIVKPQKSSLKDFFRNKDLFKFLQLMDPQLSLKPKGLIKGDKLLAFLYEQMQVDSFEELKIPLSVVATDFWRKEQVVFNQGDLLPAVRASMAIPYVFTPIIMDDRILVDGGLVNNVPHDLLNPQCDIQVAVDITGNNSKPKTKIPSPLDAMFNTYDVMMDAMAREKLKNHPVDIYLQPPIMDIEMLDFHKAETIYQQGLAAKDDFKRKLEHQLESKAPELDWLRRK</sequence>
<dbReference type="Proteomes" id="UP000366872">
    <property type="component" value="Unassembled WGS sequence"/>
</dbReference>
<reference evidence="6 7" key="1">
    <citation type="submission" date="2019-04" db="EMBL/GenBank/DDBJ databases">
        <authorList>
            <person name="Van Vliet M D."/>
        </authorList>
    </citation>
    <scope>NUCLEOTIDE SEQUENCE [LARGE SCALE GENOMIC DNA]</scope>
    <source>
        <strain evidence="6 7">F1</strain>
    </source>
</reference>
<protein>
    <submittedName>
        <fullName evidence="6">Putative NTE family protein</fullName>
    </submittedName>
</protein>
<feature type="domain" description="PNPLA" evidence="5">
    <location>
        <begin position="6"/>
        <end position="185"/>
    </location>
</feature>
<evidence type="ECO:0000259" key="5">
    <source>
        <dbReference type="PROSITE" id="PS51635"/>
    </source>
</evidence>
<evidence type="ECO:0000313" key="7">
    <source>
        <dbReference type="Proteomes" id="UP000366872"/>
    </source>
</evidence>
<keyword evidence="7" id="KW-1185">Reference proteome</keyword>
<dbReference type="InterPro" id="IPR016035">
    <property type="entry name" value="Acyl_Trfase/lysoPLipase"/>
</dbReference>
<feature type="short sequence motif" description="GXGXXG" evidence="4">
    <location>
        <begin position="10"/>
        <end position="15"/>
    </location>
</feature>
<evidence type="ECO:0000313" key="6">
    <source>
        <dbReference type="EMBL" id="VGO13368.1"/>
    </source>
</evidence>
<accession>A0A6C2U079</accession>
<dbReference type="SUPFAM" id="SSF52151">
    <property type="entry name" value="FabD/lysophospholipase-like"/>
    <property type="match status" value="1"/>
</dbReference>
<dbReference type="CDD" id="cd07205">
    <property type="entry name" value="Pat_PNPLA6_PNPLA7_NTE1_like"/>
    <property type="match status" value="1"/>
</dbReference>
<evidence type="ECO:0000256" key="2">
    <source>
        <dbReference type="ARBA" id="ARBA00022963"/>
    </source>
</evidence>